<gene>
    <name evidence="2" type="ORF">CEW88_23485</name>
</gene>
<dbReference type="Pfam" id="PF25692">
    <property type="entry name" value="Phage_depo_C"/>
    <property type="match status" value="1"/>
</dbReference>
<feature type="domain" description="Depolymerase 2 capsule K5-specific C-terminal" evidence="1">
    <location>
        <begin position="368"/>
        <end position="445"/>
    </location>
</feature>
<organism evidence="2 3">
    <name type="scientific">Alloyangia pacifica</name>
    <dbReference type="NCBI Taxonomy" id="311180"/>
    <lineage>
        <taxon>Bacteria</taxon>
        <taxon>Pseudomonadati</taxon>
        <taxon>Pseudomonadota</taxon>
        <taxon>Alphaproteobacteria</taxon>
        <taxon>Rhodobacterales</taxon>
        <taxon>Roseobacteraceae</taxon>
        <taxon>Alloyangia</taxon>
    </lineage>
</organism>
<evidence type="ECO:0000259" key="1">
    <source>
        <dbReference type="Pfam" id="PF25692"/>
    </source>
</evidence>
<name>A0A2U8HLX1_9RHOB</name>
<dbReference type="EMBL" id="CP022194">
    <property type="protein sequence ID" value="AWI86731.1"/>
    <property type="molecule type" value="Genomic_DNA"/>
</dbReference>
<dbReference type="InterPro" id="IPR057996">
    <property type="entry name" value="K52_C"/>
</dbReference>
<dbReference type="KEGG" id="ypac:CEW88_23485"/>
<evidence type="ECO:0000313" key="2">
    <source>
        <dbReference type="EMBL" id="AWI86731.1"/>
    </source>
</evidence>
<proteinExistence type="predicted"/>
<dbReference type="Proteomes" id="UP000244915">
    <property type="component" value="Plasmid unnamed4"/>
</dbReference>
<keyword evidence="2" id="KW-0614">Plasmid</keyword>
<reference evidence="2 3" key="1">
    <citation type="submission" date="2017-06" db="EMBL/GenBank/DDBJ databases">
        <title>Yangia sp. YSBP01 complete genome sequence.</title>
        <authorList>
            <person name="Woo J.-H."/>
            <person name="Kim H.-S."/>
        </authorList>
    </citation>
    <scope>NUCLEOTIDE SEQUENCE [LARGE SCALE GENOMIC DNA]</scope>
    <source>
        <strain evidence="2 3">YSBP01</strain>
        <plasmid evidence="2 3">unnamed4</plasmid>
    </source>
</reference>
<dbReference type="AlphaFoldDB" id="A0A2U8HLX1"/>
<evidence type="ECO:0000313" key="3">
    <source>
        <dbReference type="Proteomes" id="UP000244915"/>
    </source>
</evidence>
<geneLocation type="plasmid" evidence="2 3">
    <name>unnamed4</name>
</geneLocation>
<protein>
    <recommendedName>
        <fullName evidence="1">Depolymerase 2 capsule K5-specific C-terminal domain-containing protein</fullName>
    </recommendedName>
</protein>
<accession>A0A2U8HLX1</accession>
<sequence>MYGVSDLDIEVEIDHTYTSAINVVGCMDARIRAIGRDLRNDEGNSQYGYIVNDGNSQGTRADVIGGRNRHGYTTNQSLIEADIDDLHLYGATFGALVTGQVNGDTQAGFDTHHGSEHCTFMGCVVSGGTTGGGQFVIRGIAHRLVSPQAYNGKEGILIFTEDGVTEPSSVSIEGAHVDVDRYAIYSWGKVDVEIRGGSFRSRKYGRVVSGIAGALKLRGAIDIRPGPPSEADYSRAFNLNDCAVDARSSKVVFDLQDVDVATINYGAIQGDGDTACSWIGGEVRTINDDALSTVFYKVPASTATFSFAPDEIVTEKLGVDPTTNMITGAGGVGFSGPVKWRTEDGAGRSAYMTRQLAADDEQINLLWRGDPMIVCVLSATGAARVMGAMPDGIIVGQEILLRVPAASWDVTVKHGTATYNADLGGADIVLSAGDSLRLIWDGSDWLRV</sequence>